<evidence type="ECO:0000313" key="2">
    <source>
        <dbReference type="EMBL" id="SLM52259.1"/>
    </source>
</evidence>
<dbReference type="EMBL" id="FWEY01000005">
    <property type="protein sequence ID" value="SLM52259.1"/>
    <property type="molecule type" value="Genomic_DNA"/>
</dbReference>
<accession>A0A1W1IH69</accession>
<dbReference type="InterPro" id="IPR021486">
    <property type="entry name" value="DUF3139"/>
</dbReference>
<keyword evidence="1" id="KW-1133">Transmembrane helix</keyword>
<dbReference type="STRING" id="43064.SAMN04488086_11470"/>
<protein>
    <recommendedName>
        <fullName evidence="4">DUF3139 domain-containing protein</fullName>
    </recommendedName>
</protein>
<gene>
    <name evidence="2" type="ORF">TPAS_1953</name>
</gene>
<dbReference type="RefSeq" id="WP_086943032.1">
    <property type="nucleotide sequence ID" value="NZ_FONM01000014.1"/>
</dbReference>
<dbReference type="OrthoDB" id="2167139at2"/>
<evidence type="ECO:0000256" key="1">
    <source>
        <dbReference type="SAM" id="Phobius"/>
    </source>
</evidence>
<dbReference type="Pfam" id="PF11337">
    <property type="entry name" value="DUF3139"/>
    <property type="match status" value="1"/>
</dbReference>
<keyword evidence="1" id="KW-0812">Transmembrane</keyword>
<dbReference type="AlphaFoldDB" id="A0A1W1IH69"/>
<sequence length="127" mass="14915">MHQSSNTYAKERIDIKKLKTGWIALGFLILLITGFYVYEFPLKSYIAQQNLYELLEGKEGIAEEDIQIQKIRKDYKSARSGYVISFTVKESPLDYCYDYSFKVDDWIMGYVSEGTIYSTDKIIFREE</sequence>
<evidence type="ECO:0008006" key="4">
    <source>
        <dbReference type="Google" id="ProtNLM"/>
    </source>
</evidence>
<proteinExistence type="predicted"/>
<keyword evidence="1" id="KW-0472">Membrane</keyword>
<keyword evidence="3" id="KW-1185">Reference proteome</keyword>
<name>A0A1W1IH69_9LACT</name>
<organism evidence="2 3">
    <name type="scientific">Trichococcus pasteurii</name>
    <dbReference type="NCBI Taxonomy" id="43064"/>
    <lineage>
        <taxon>Bacteria</taxon>
        <taxon>Bacillati</taxon>
        <taxon>Bacillota</taxon>
        <taxon>Bacilli</taxon>
        <taxon>Lactobacillales</taxon>
        <taxon>Carnobacteriaceae</taxon>
        <taxon>Trichococcus</taxon>
    </lineage>
</organism>
<evidence type="ECO:0000313" key="3">
    <source>
        <dbReference type="Proteomes" id="UP000195985"/>
    </source>
</evidence>
<dbReference type="Proteomes" id="UP000195985">
    <property type="component" value="Unassembled WGS sequence"/>
</dbReference>
<feature type="transmembrane region" description="Helical" evidence="1">
    <location>
        <begin position="21"/>
        <end position="38"/>
    </location>
</feature>
<reference evidence="3" key="1">
    <citation type="submission" date="2016-04" db="EMBL/GenBank/DDBJ databases">
        <authorList>
            <person name="Strepis N."/>
        </authorList>
    </citation>
    <scope>NUCLEOTIDE SEQUENCE [LARGE SCALE GENOMIC DNA]</scope>
</reference>